<dbReference type="GO" id="GO:0004386">
    <property type="term" value="F:helicase activity"/>
    <property type="evidence" value="ECO:0007669"/>
    <property type="project" value="UniProtKB-KW"/>
</dbReference>
<protein>
    <recommendedName>
        <fullName evidence="14">HD Cas3-type domain-containing protein</fullName>
    </recommendedName>
</protein>
<evidence type="ECO:0000256" key="6">
    <source>
        <dbReference type="ARBA" id="ARBA00022801"/>
    </source>
</evidence>
<gene>
    <name evidence="12" type="ORF">C5L31_000135</name>
</gene>
<dbReference type="InterPro" id="IPR006674">
    <property type="entry name" value="HD_domain"/>
</dbReference>
<proteinExistence type="inferred from homology"/>
<dbReference type="SMART" id="SM00490">
    <property type="entry name" value="HELICc"/>
    <property type="match status" value="1"/>
</dbReference>
<dbReference type="GO" id="GO:0004518">
    <property type="term" value="F:nuclease activity"/>
    <property type="evidence" value="ECO:0007669"/>
    <property type="project" value="UniProtKB-KW"/>
</dbReference>
<dbReference type="InterPro" id="IPR001650">
    <property type="entry name" value="Helicase_C-like"/>
</dbReference>
<evidence type="ECO:0000259" key="10">
    <source>
        <dbReference type="PROSITE" id="PS51192"/>
    </source>
</evidence>
<dbReference type="CDD" id="cd09641">
    <property type="entry name" value="Cas3''_I"/>
    <property type="match status" value="1"/>
</dbReference>
<dbReference type="OrthoDB" id="9810236at2"/>
<evidence type="ECO:0000256" key="8">
    <source>
        <dbReference type="ARBA" id="ARBA00022840"/>
    </source>
</evidence>
<reference evidence="12 13" key="1">
    <citation type="journal article" date="2019" name="Appl. Microbiol. Biotechnol.">
        <title>Uncovering carbohydrate metabolism through a genotype-phenotype association study of 56 lactic acid bacteria genomes.</title>
        <authorList>
            <person name="Buron-Moles G."/>
            <person name="Chailyan A."/>
            <person name="Dolejs I."/>
            <person name="Forster J."/>
            <person name="Miks M.H."/>
        </authorList>
    </citation>
    <scope>NUCLEOTIDE SEQUENCE [LARGE SCALE GENOMIC DNA]</scope>
    <source>
        <strain evidence="12 13">ATCC 49373</strain>
    </source>
</reference>
<evidence type="ECO:0000256" key="5">
    <source>
        <dbReference type="ARBA" id="ARBA00022741"/>
    </source>
</evidence>
<evidence type="ECO:0000256" key="9">
    <source>
        <dbReference type="ARBA" id="ARBA00023118"/>
    </source>
</evidence>
<dbReference type="Proteomes" id="UP000294854">
    <property type="component" value="Unassembled WGS sequence"/>
</dbReference>
<keyword evidence="13" id="KW-1185">Reference proteome</keyword>
<keyword evidence="4" id="KW-0479">Metal-binding</keyword>
<dbReference type="GO" id="GO:0016787">
    <property type="term" value="F:hydrolase activity"/>
    <property type="evidence" value="ECO:0007669"/>
    <property type="project" value="UniProtKB-KW"/>
</dbReference>
<evidence type="ECO:0000256" key="4">
    <source>
        <dbReference type="ARBA" id="ARBA00022723"/>
    </source>
</evidence>
<dbReference type="Gene3D" id="1.10.3210.30">
    <property type="match status" value="1"/>
</dbReference>
<evidence type="ECO:0008006" key="14">
    <source>
        <dbReference type="Google" id="ProtNLM"/>
    </source>
</evidence>
<evidence type="ECO:0000256" key="3">
    <source>
        <dbReference type="ARBA" id="ARBA00022722"/>
    </source>
</evidence>
<keyword evidence="6" id="KW-0378">Hydrolase</keyword>
<comment type="similarity">
    <text evidence="1">In the N-terminal section; belongs to the CRISPR-associated nuclease Cas3-HD family.</text>
</comment>
<evidence type="ECO:0000313" key="12">
    <source>
        <dbReference type="EMBL" id="TDG79339.1"/>
    </source>
</evidence>
<feature type="domain" description="Helicase ATP-binding" evidence="10">
    <location>
        <begin position="264"/>
        <end position="447"/>
    </location>
</feature>
<name>A0A4R5NS02_9LACO</name>
<dbReference type="SUPFAM" id="SSF109604">
    <property type="entry name" value="HD-domain/PDEase-like"/>
    <property type="match status" value="1"/>
</dbReference>
<dbReference type="NCBIfam" id="TIGR01596">
    <property type="entry name" value="cas3_HD"/>
    <property type="match status" value="1"/>
</dbReference>
<keyword evidence="5" id="KW-0547">Nucleotide-binding</keyword>
<dbReference type="InterPro" id="IPR006483">
    <property type="entry name" value="CRISPR-assoc_Cas3_HD"/>
</dbReference>
<dbReference type="GO" id="GO:0005524">
    <property type="term" value="F:ATP binding"/>
    <property type="evidence" value="ECO:0007669"/>
    <property type="project" value="UniProtKB-KW"/>
</dbReference>
<keyword evidence="9" id="KW-0051">Antiviral defense</keyword>
<keyword evidence="3" id="KW-0540">Nuclease</keyword>
<dbReference type="InterPro" id="IPR038257">
    <property type="entry name" value="CRISPR-assoc_Cas3_HD_sf"/>
</dbReference>
<dbReference type="CDD" id="cd17930">
    <property type="entry name" value="DEXHc_cas3"/>
    <property type="match status" value="1"/>
</dbReference>
<dbReference type="EMBL" id="PUFO01000024">
    <property type="protein sequence ID" value="TDG79339.1"/>
    <property type="molecule type" value="Genomic_DNA"/>
</dbReference>
<dbReference type="GO" id="GO:0051607">
    <property type="term" value="P:defense response to virus"/>
    <property type="evidence" value="ECO:0007669"/>
    <property type="project" value="UniProtKB-KW"/>
</dbReference>
<dbReference type="Gene3D" id="3.40.50.300">
    <property type="entry name" value="P-loop containing nucleotide triphosphate hydrolases"/>
    <property type="match status" value="2"/>
</dbReference>
<dbReference type="NCBIfam" id="TIGR01587">
    <property type="entry name" value="cas3_core"/>
    <property type="match status" value="1"/>
</dbReference>
<dbReference type="InterPro" id="IPR054712">
    <property type="entry name" value="Cas3-like_dom"/>
</dbReference>
<keyword evidence="7" id="KW-0347">Helicase</keyword>
<dbReference type="Pfam" id="PF22590">
    <property type="entry name" value="Cas3-like_C_2"/>
    <property type="match status" value="1"/>
</dbReference>
<dbReference type="STRING" id="1122149.FD44_GL001584"/>
<dbReference type="PROSITE" id="PS51643">
    <property type="entry name" value="HD_CAS3"/>
    <property type="match status" value="1"/>
</dbReference>
<dbReference type="SUPFAM" id="SSF52540">
    <property type="entry name" value="P-loop containing nucleoside triphosphate hydrolases"/>
    <property type="match status" value="1"/>
</dbReference>
<dbReference type="InterPro" id="IPR011545">
    <property type="entry name" value="DEAD/DEAH_box_helicase_dom"/>
</dbReference>
<organism evidence="12 13">
    <name type="scientific">Secundilactobacillus malefermentans</name>
    <dbReference type="NCBI Taxonomy" id="176292"/>
    <lineage>
        <taxon>Bacteria</taxon>
        <taxon>Bacillati</taxon>
        <taxon>Bacillota</taxon>
        <taxon>Bacilli</taxon>
        <taxon>Lactobacillales</taxon>
        <taxon>Lactobacillaceae</taxon>
        <taxon>Secundilactobacillus</taxon>
    </lineage>
</organism>
<evidence type="ECO:0000256" key="2">
    <source>
        <dbReference type="ARBA" id="ARBA00009046"/>
    </source>
</evidence>
<dbReference type="Pfam" id="PF01966">
    <property type="entry name" value="HD"/>
    <property type="match status" value="1"/>
</dbReference>
<comment type="similarity">
    <text evidence="2">In the central section; belongs to the CRISPR-associated helicase Cas3 family.</text>
</comment>
<comment type="caution">
    <text evidence="12">The sequence shown here is derived from an EMBL/GenBank/DDBJ whole genome shotgun (WGS) entry which is preliminary data.</text>
</comment>
<sequence length="815" mass="91641">MYIGHIGQDDDRIQELSTHLLSVRDMCYQWGKEIGLAHVCGLAGWLHDMGKYSDTFQDYIIKSHDNDPSAIRGSVDHATAGAIFLANYSQNPGELDEVLVELVGNVVMAHHNSKGALDYINPEVLDSPFTKRINKSNTDLIYSPQMIEASERFFSDFDTSEFSKYYQAAIDEIRPLENTIIQTQAFFLRYVLSTLIDADHTDTADFESNNTYKQTVQSSSILSHYFDINEEAVQTQIKENSTVSNPRTKKLNQLRQKMSDACYQTASEATGIYSLSVPTGGGKTLSSLRFALRKAKLQGIQRIIYVVPYTTIIEQNANAIRKRLNWNANDSANILEYHSTIMNEPKDPAYYYARDSWDSPIIITSQVAYLDALYGRGSKNIRHMHQLINSVIIFDEIQTLPLNCIELNNDAIQWLEQQNTTSLLCTATQPALEKLPHGLSIAKEIVPDLSFAQNAFKRVEIKPVFNEAQQLKVHSLSDLISLTEEQLHYQNSVLVILNTKKVVRAAYEALPEQPGLKKFHLSTSMCPKNRQDKFEEIKKQLDATKNSENNKVAVFATNLIEAGVDLSFECVIRSVAGIDSIVQAAGRCNRNNEVDLGKTFVVKMATDVEYIGGPLRLLKDKSDITDALIQKNHNQDLLADSVITDYFTRLYAEKRSELPYPVNTSKTEISLYPLICDLDKDPKKESIKAYVKKFGNLPPTLFSTAPNTVANYFRVIDSETTNVIVQYNTESIRLVSELISEKSKFENISKLLKKAQPYCVSVFGDPNNSRSALGQLLSTGDVQFYPEQGIYVAADNAYSKDLGLVGTGNFDYLDY</sequence>
<evidence type="ECO:0000259" key="11">
    <source>
        <dbReference type="PROSITE" id="PS51643"/>
    </source>
</evidence>
<evidence type="ECO:0000313" key="13">
    <source>
        <dbReference type="Proteomes" id="UP000294854"/>
    </source>
</evidence>
<dbReference type="RefSeq" id="WP_010619184.1">
    <property type="nucleotide sequence ID" value="NZ_PUFO01000024.1"/>
</dbReference>
<dbReference type="GO" id="GO:0003676">
    <property type="term" value="F:nucleic acid binding"/>
    <property type="evidence" value="ECO:0007669"/>
    <property type="project" value="InterPro"/>
</dbReference>
<dbReference type="PROSITE" id="PS51192">
    <property type="entry name" value="HELICASE_ATP_BIND_1"/>
    <property type="match status" value="1"/>
</dbReference>
<evidence type="ECO:0000256" key="1">
    <source>
        <dbReference type="ARBA" id="ARBA00006847"/>
    </source>
</evidence>
<keyword evidence="8" id="KW-0067">ATP-binding</keyword>
<dbReference type="GO" id="GO:0046872">
    <property type="term" value="F:metal ion binding"/>
    <property type="evidence" value="ECO:0007669"/>
    <property type="project" value="UniProtKB-KW"/>
</dbReference>
<dbReference type="InterPro" id="IPR027417">
    <property type="entry name" value="P-loop_NTPase"/>
</dbReference>
<dbReference type="InterPro" id="IPR006474">
    <property type="entry name" value="Helicase_Cas3_CRISPR-ass_core"/>
</dbReference>
<dbReference type="AlphaFoldDB" id="A0A4R5NS02"/>
<accession>A0A4R5NS02</accession>
<dbReference type="InterPro" id="IPR014001">
    <property type="entry name" value="Helicase_ATP-bd"/>
</dbReference>
<feature type="domain" description="HD Cas3-type" evidence="11">
    <location>
        <begin position="9"/>
        <end position="201"/>
    </location>
</feature>
<evidence type="ECO:0000256" key="7">
    <source>
        <dbReference type="ARBA" id="ARBA00022806"/>
    </source>
</evidence>
<dbReference type="Pfam" id="PF00270">
    <property type="entry name" value="DEAD"/>
    <property type="match status" value="1"/>
</dbReference>